<dbReference type="Proteomes" id="UP000435187">
    <property type="component" value="Unassembled WGS sequence"/>
</dbReference>
<proteinExistence type="predicted"/>
<sequence length="144" mass="15965">MFVFLLETMRANKSLYITNNIEEVIRVISFIVKIVTVPIVLLLTMFMSDNVNYGAMWQPLLIILLLIGSGLALEYALLNSGTLWTSVVLDLITAFLILYFISNIFAGAYVSFGGALVVSIILGVCEYLLHRFLIRSGNVDKAPA</sequence>
<reference evidence="2 3" key="1">
    <citation type="submission" date="2019-10" db="EMBL/GenBank/DDBJ databases">
        <title>Gracilibacillus salitolerans sp. nov., a moderate halophile isolated from a saline soil in northwest China.</title>
        <authorList>
            <person name="Gan L."/>
        </authorList>
    </citation>
    <scope>NUCLEOTIDE SEQUENCE [LARGE SCALE GENOMIC DNA]</scope>
    <source>
        <strain evidence="2 3">TP2-8</strain>
    </source>
</reference>
<dbReference type="EMBL" id="WJEE01000077">
    <property type="protein sequence ID" value="MRI68575.1"/>
    <property type="molecule type" value="Genomic_DNA"/>
</dbReference>
<accession>A0A6N7R5S7</accession>
<feature type="transmembrane region" description="Helical" evidence="1">
    <location>
        <begin position="83"/>
        <end position="101"/>
    </location>
</feature>
<comment type="caution">
    <text evidence="2">The sequence shown here is derived from an EMBL/GenBank/DDBJ whole genome shotgun (WGS) entry which is preliminary data.</text>
</comment>
<feature type="transmembrane region" description="Helical" evidence="1">
    <location>
        <begin position="59"/>
        <end position="77"/>
    </location>
</feature>
<feature type="transmembrane region" description="Helical" evidence="1">
    <location>
        <begin position="24"/>
        <end position="47"/>
    </location>
</feature>
<evidence type="ECO:0000256" key="1">
    <source>
        <dbReference type="SAM" id="Phobius"/>
    </source>
</evidence>
<dbReference type="AlphaFoldDB" id="A0A6N7R5S7"/>
<keyword evidence="1" id="KW-0472">Membrane</keyword>
<organism evidence="2 3">
    <name type="scientific">Gracilibacillus thailandensis</name>
    <dbReference type="NCBI Taxonomy" id="563735"/>
    <lineage>
        <taxon>Bacteria</taxon>
        <taxon>Bacillati</taxon>
        <taxon>Bacillota</taxon>
        <taxon>Bacilli</taxon>
        <taxon>Bacillales</taxon>
        <taxon>Bacillaceae</taxon>
        <taxon>Gracilibacillus</taxon>
    </lineage>
</organism>
<keyword evidence="3" id="KW-1185">Reference proteome</keyword>
<keyword evidence="1" id="KW-1133">Transmembrane helix</keyword>
<evidence type="ECO:0000313" key="2">
    <source>
        <dbReference type="EMBL" id="MRI68575.1"/>
    </source>
</evidence>
<name>A0A6N7R5S7_9BACI</name>
<protein>
    <submittedName>
        <fullName evidence="2">DUF2512 family protein</fullName>
    </submittedName>
</protein>
<keyword evidence="1" id="KW-0812">Transmembrane</keyword>
<feature type="transmembrane region" description="Helical" evidence="1">
    <location>
        <begin position="108"/>
        <end position="129"/>
    </location>
</feature>
<gene>
    <name evidence="2" type="ORF">GH885_19910</name>
</gene>
<evidence type="ECO:0000313" key="3">
    <source>
        <dbReference type="Proteomes" id="UP000435187"/>
    </source>
</evidence>